<evidence type="ECO:0000256" key="3">
    <source>
        <dbReference type="ARBA" id="ARBA00022840"/>
    </source>
</evidence>
<dbReference type="PROSITE" id="PS50893">
    <property type="entry name" value="ABC_TRANSPORTER_2"/>
    <property type="match status" value="2"/>
</dbReference>
<protein>
    <submittedName>
        <fullName evidence="5">ABC transporter ATP-binding protein</fullName>
    </submittedName>
</protein>
<keyword evidence="2" id="KW-0547">Nucleotide-binding</keyword>
<dbReference type="CDD" id="cd03215">
    <property type="entry name" value="ABC_Carb_Monos_II"/>
    <property type="match status" value="1"/>
</dbReference>
<sequence>MALASGKSPLPQHALACGDVSVLFGEVAALSQVSLGFEAGRIHAVVGQNGAGKTTFARVCAGIVRPSSGQLLIGGEPVPLGKVNAARAAGVELVHQSFALPPSFTVAEAMEFGAQGGGALFSANALRARWAAHLEGLGVEVDPRARIRDLPVETRQAIEIARALVTDARILILDEPTAVLSPSGIDTLFERLRGLRERGVTIILILHKIREVLGIAETVSVLRGGRLIEACVPVGEIDAARLANSIIGSAAGLDKADKAALVGDAAGAPAPHTASRTAAAPILQMNAVTTRPDGEGRPLDRASLIIRSGEIVGIAGVEGNGQQTLVRALAGLVGLEHGTITLDGRDVTRRPLLERRAAGLRIIPFDRNSEGLSLTSSLWENWSARRLLLGRILSFVAPARLRKACQASLTGWDVRFATTTQPAGSLSGGNAQKVILAREIDETARLVIAAQPTRGLDIGATAFVWRALRASRDQGCGVLLISSDLDELFDIADRVVVMFSGRIVAEFTAPFEIAAVGQAMVGDVSLEQAA</sequence>
<dbReference type="SUPFAM" id="SSF52540">
    <property type="entry name" value="P-loop containing nucleoside triphosphate hydrolases"/>
    <property type="match status" value="2"/>
</dbReference>
<accession>A0A2S9QA39</accession>
<comment type="caution">
    <text evidence="5">The sequence shown here is derived from an EMBL/GenBank/DDBJ whole genome shotgun (WGS) entry which is preliminary data.</text>
</comment>
<dbReference type="GO" id="GO:0016887">
    <property type="term" value="F:ATP hydrolysis activity"/>
    <property type="evidence" value="ECO:0007669"/>
    <property type="project" value="InterPro"/>
</dbReference>
<evidence type="ECO:0000313" key="5">
    <source>
        <dbReference type="EMBL" id="PRH86218.1"/>
    </source>
</evidence>
<evidence type="ECO:0000256" key="1">
    <source>
        <dbReference type="ARBA" id="ARBA00005417"/>
    </source>
</evidence>
<evidence type="ECO:0000313" key="6">
    <source>
        <dbReference type="Proteomes" id="UP000237682"/>
    </source>
</evidence>
<dbReference type="CDD" id="cd03216">
    <property type="entry name" value="ABC_Carb_Monos_I"/>
    <property type="match status" value="1"/>
</dbReference>
<dbReference type="InterPro" id="IPR027417">
    <property type="entry name" value="P-loop_NTPase"/>
</dbReference>
<name>A0A2S9QA39_9HYPH</name>
<dbReference type="Gene3D" id="3.40.50.300">
    <property type="entry name" value="P-loop containing nucleotide triphosphate hydrolases"/>
    <property type="match status" value="2"/>
</dbReference>
<dbReference type="SMART" id="SM00382">
    <property type="entry name" value="AAA"/>
    <property type="match status" value="2"/>
</dbReference>
<dbReference type="PANTHER" id="PTHR43790:SF4">
    <property type="entry name" value="GUANOSINE IMPORT ATP-BINDING PROTEIN NUPO"/>
    <property type="match status" value="1"/>
</dbReference>
<gene>
    <name evidence="5" type="ORF">C5L14_18435</name>
</gene>
<dbReference type="InterPro" id="IPR003593">
    <property type="entry name" value="AAA+_ATPase"/>
</dbReference>
<dbReference type="AlphaFoldDB" id="A0A2S9QA39"/>
<comment type="similarity">
    <text evidence="1">Belongs to the ABC transporter superfamily.</text>
</comment>
<organism evidence="5 6">
    <name type="scientific">Labrys okinawensis</name>
    <dbReference type="NCBI Taxonomy" id="346911"/>
    <lineage>
        <taxon>Bacteria</taxon>
        <taxon>Pseudomonadati</taxon>
        <taxon>Pseudomonadota</taxon>
        <taxon>Alphaproteobacteria</taxon>
        <taxon>Hyphomicrobiales</taxon>
        <taxon>Xanthobacteraceae</taxon>
        <taxon>Labrys</taxon>
    </lineage>
</organism>
<reference evidence="5 6" key="1">
    <citation type="submission" date="2018-02" db="EMBL/GenBank/DDBJ databases">
        <title>Whole genome sequencing of endophytic bacterium.</title>
        <authorList>
            <person name="Eedara R."/>
            <person name="Podile A.R."/>
        </authorList>
    </citation>
    <scope>NUCLEOTIDE SEQUENCE [LARGE SCALE GENOMIC DNA]</scope>
    <source>
        <strain evidence="5 6">RP1T</strain>
    </source>
</reference>
<keyword evidence="3 5" id="KW-0067">ATP-binding</keyword>
<dbReference type="Proteomes" id="UP000237682">
    <property type="component" value="Unassembled WGS sequence"/>
</dbReference>
<feature type="domain" description="ABC transporter" evidence="4">
    <location>
        <begin position="15"/>
        <end position="249"/>
    </location>
</feature>
<evidence type="ECO:0000256" key="2">
    <source>
        <dbReference type="ARBA" id="ARBA00022741"/>
    </source>
</evidence>
<dbReference type="Pfam" id="PF00005">
    <property type="entry name" value="ABC_tran"/>
    <property type="match status" value="2"/>
</dbReference>
<proteinExistence type="inferred from homology"/>
<dbReference type="GO" id="GO:0005524">
    <property type="term" value="F:ATP binding"/>
    <property type="evidence" value="ECO:0007669"/>
    <property type="project" value="UniProtKB-KW"/>
</dbReference>
<dbReference type="EMBL" id="PUEJ01000006">
    <property type="protein sequence ID" value="PRH86218.1"/>
    <property type="molecule type" value="Genomic_DNA"/>
</dbReference>
<dbReference type="PANTHER" id="PTHR43790">
    <property type="entry name" value="CARBOHYDRATE TRANSPORT ATP-BINDING PROTEIN MG119-RELATED"/>
    <property type="match status" value="1"/>
</dbReference>
<dbReference type="PROSITE" id="PS00211">
    <property type="entry name" value="ABC_TRANSPORTER_1"/>
    <property type="match status" value="1"/>
</dbReference>
<feature type="domain" description="ABC transporter" evidence="4">
    <location>
        <begin position="283"/>
        <end position="525"/>
    </location>
</feature>
<dbReference type="InterPro" id="IPR017871">
    <property type="entry name" value="ABC_transporter-like_CS"/>
</dbReference>
<keyword evidence="6" id="KW-1185">Reference proteome</keyword>
<evidence type="ECO:0000259" key="4">
    <source>
        <dbReference type="PROSITE" id="PS50893"/>
    </source>
</evidence>
<dbReference type="OrthoDB" id="9805029at2"/>
<dbReference type="InterPro" id="IPR003439">
    <property type="entry name" value="ABC_transporter-like_ATP-bd"/>
</dbReference>
<dbReference type="InterPro" id="IPR050107">
    <property type="entry name" value="ABC_carbohydrate_import_ATPase"/>
</dbReference>